<feature type="domain" description="Catalase core" evidence="13">
    <location>
        <begin position="22"/>
        <end position="388"/>
    </location>
</feature>
<gene>
    <name evidence="14" type="ORF">EHS24_006256</name>
</gene>
<keyword evidence="3 9" id="KW-0349">Heme</keyword>
<evidence type="ECO:0000313" key="14">
    <source>
        <dbReference type="EMBL" id="RSH84732.1"/>
    </source>
</evidence>
<dbReference type="GO" id="GO:0046872">
    <property type="term" value="F:metal ion binding"/>
    <property type="evidence" value="ECO:0007669"/>
    <property type="project" value="UniProtKB-KW"/>
</dbReference>
<evidence type="ECO:0000256" key="5">
    <source>
        <dbReference type="ARBA" id="ARBA00023002"/>
    </source>
</evidence>
<dbReference type="PIRSF" id="PIRSF038928">
    <property type="entry name" value="Catalase_clade1-3"/>
    <property type="match status" value="1"/>
</dbReference>
<dbReference type="GO" id="GO:0005739">
    <property type="term" value="C:mitochondrion"/>
    <property type="evidence" value="ECO:0007669"/>
    <property type="project" value="TreeGrafter"/>
</dbReference>
<dbReference type="PANTHER" id="PTHR11465">
    <property type="entry name" value="CATALASE"/>
    <property type="match status" value="1"/>
</dbReference>
<dbReference type="PROSITE" id="PS00438">
    <property type="entry name" value="CATALASE_2"/>
    <property type="match status" value="1"/>
</dbReference>
<keyword evidence="5 10" id="KW-0560">Oxidoreductase</keyword>
<dbReference type="InterPro" id="IPR024711">
    <property type="entry name" value="Catalase_clade1/3"/>
</dbReference>
<feature type="active site" evidence="8">
    <location>
        <position position="120"/>
    </location>
</feature>
<name>A0A427Y100_9TREE</name>
<proteinExistence type="inferred from homology"/>
<dbReference type="EMBL" id="RSCE01000003">
    <property type="protein sequence ID" value="RSH84732.1"/>
    <property type="molecule type" value="Genomic_DNA"/>
</dbReference>
<keyword evidence="4 9" id="KW-0479">Metal-binding</keyword>
<dbReference type="InterPro" id="IPR020835">
    <property type="entry name" value="Catalase_sf"/>
</dbReference>
<dbReference type="GO" id="GO:0005777">
    <property type="term" value="C:peroxisome"/>
    <property type="evidence" value="ECO:0007669"/>
    <property type="project" value="TreeGrafter"/>
</dbReference>
<accession>A0A427Y100</accession>
<dbReference type="GO" id="GO:0042744">
    <property type="term" value="P:hydrogen peroxide catabolic process"/>
    <property type="evidence" value="ECO:0007669"/>
    <property type="project" value="UniProtKB-KW"/>
</dbReference>
<dbReference type="PROSITE" id="PS51402">
    <property type="entry name" value="CATALASE_3"/>
    <property type="match status" value="1"/>
</dbReference>
<comment type="similarity">
    <text evidence="1 10">Belongs to the catalase family.</text>
</comment>
<dbReference type="PANTHER" id="PTHR11465:SF62">
    <property type="entry name" value="CATALASE T"/>
    <property type="match status" value="1"/>
</dbReference>
<feature type="binding site" description="axial binding residue" evidence="9">
    <location>
        <position position="334"/>
    </location>
    <ligand>
        <name>heme</name>
        <dbReference type="ChEBI" id="CHEBI:30413"/>
    </ligand>
    <ligandPart>
        <name>Fe</name>
        <dbReference type="ChEBI" id="CHEBI:18248"/>
    </ligandPart>
</feature>
<dbReference type="SMART" id="SM01060">
    <property type="entry name" value="Catalase"/>
    <property type="match status" value="1"/>
</dbReference>
<evidence type="ECO:0000256" key="3">
    <source>
        <dbReference type="ARBA" id="ARBA00022617"/>
    </source>
</evidence>
<dbReference type="Gene3D" id="2.40.180.10">
    <property type="entry name" value="Catalase core domain"/>
    <property type="match status" value="1"/>
</dbReference>
<dbReference type="InterPro" id="IPR024708">
    <property type="entry name" value="Catalase_AS"/>
</dbReference>
<evidence type="ECO:0000256" key="1">
    <source>
        <dbReference type="ARBA" id="ARBA00005329"/>
    </source>
</evidence>
<dbReference type="RefSeq" id="XP_028478180.1">
    <property type="nucleotide sequence ID" value="XM_028621728.1"/>
</dbReference>
<dbReference type="STRING" id="105984.A0A427Y100"/>
<feature type="compositionally biased region" description="Basic and acidic residues" evidence="12">
    <location>
        <begin position="1"/>
        <end position="16"/>
    </location>
</feature>
<dbReference type="InterPro" id="IPR018028">
    <property type="entry name" value="Catalase"/>
</dbReference>
<evidence type="ECO:0000256" key="2">
    <source>
        <dbReference type="ARBA" id="ARBA00022559"/>
    </source>
</evidence>
<dbReference type="InterPro" id="IPR002226">
    <property type="entry name" value="Catalase_haem_BS"/>
</dbReference>
<dbReference type="InterPro" id="IPR011614">
    <property type="entry name" value="Catalase_core"/>
</dbReference>
<keyword evidence="2 10" id="KW-0575">Peroxidase</keyword>
<evidence type="ECO:0000256" key="4">
    <source>
        <dbReference type="ARBA" id="ARBA00022723"/>
    </source>
</evidence>
<comment type="caution">
    <text evidence="14">The sequence shown here is derived from an EMBL/GenBank/DDBJ whole genome shotgun (WGS) entry which is preliminary data.</text>
</comment>
<dbReference type="GO" id="GO:0004096">
    <property type="term" value="F:catalase activity"/>
    <property type="evidence" value="ECO:0007669"/>
    <property type="project" value="UniProtKB-EC"/>
</dbReference>
<dbReference type="InterPro" id="IPR010582">
    <property type="entry name" value="Catalase_immune_responsive"/>
</dbReference>
<feature type="active site" evidence="8">
    <location>
        <position position="68"/>
    </location>
</feature>
<dbReference type="GO" id="GO:0042542">
    <property type="term" value="P:response to hydrogen peroxide"/>
    <property type="evidence" value="ECO:0007669"/>
    <property type="project" value="TreeGrafter"/>
</dbReference>
<keyword evidence="15" id="KW-1185">Reference proteome</keyword>
<reference evidence="14 15" key="1">
    <citation type="submission" date="2018-11" db="EMBL/GenBank/DDBJ databases">
        <title>Genome sequence of Apiotrichum porosum DSM 27194.</title>
        <authorList>
            <person name="Aliyu H."/>
            <person name="Gorte O."/>
            <person name="Ochsenreither K."/>
        </authorList>
    </citation>
    <scope>NUCLEOTIDE SEQUENCE [LARGE SCALE GENOMIC DNA]</scope>
    <source>
        <strain evidence="14 15">DSM 27194</strain>
    </source>
</reference>
<dbReference type="PRINTS" id="PR00067">
    <property type="entry name" value="CATALASE"/>
</dbReference>
<feature type="region of interest" description="Disordered" evidence="12">
    <location>
        <begin position="1"/>
        <end position="29"/>
    </location>
</feature>
<comment type="cofactor">
    <cofactor evidence="9">
        <name>heme</name>
        <dbReference type="ChEBI" id="CHEBI:30413"/>
    </cofactor>
</comment>
<dbReference type="AlphaFoldDB" id="A0A427Y100"/>
<organism evidence="14 15">
    <name type="scientific">Apiotrichum porosum</name>
    <dbReference type="NCBI Taxonomy" id="105984"/>
    <lineage>
        <taxon>Eukaryota</taxon>
        <taxon>Fungi</taxon>
        <taxon>Dikarya</taxon>
        <taxon>Basidiomycota</taxon>
        <taxon>Agaricomycotina</taxon>
        <taxon>Tremellomycetes</taxon>
        <taxon>Trichosporonales</taxon>
        <taxon>Trichosporonaceae</taxon>
        <taxon>Apiotrichum</taxon>
    </lineage>
</organism>
<dbReference type="GeneID" id="39590799"/>
<dbReference type="Pfam" id="PF06628">
    <property type="entry name" value="Catalase-rel"/>
    <property type="match status" value="1"/>
</dbReference>
<dbReference type="Proteomes" id="UP000279236">
    <property type="component" value="Unassembled WGS sequence"/>
</dbReference>
<dbReference type="Pfam" id="PF00199">
    <property type="entry name" value="Catalase"/>
    <property type="match status" value="2"/>
</dbReference>
<comment type="catalytic activity">
    <reaction evidence="10">
        <text>2 H2O2 = O2 + 2 H2O</text>
        <dbReference type="Rhea" id="RHEA:20309"/>
        <dbReference type="ChEBI" id="CHEBI:15377"/>
        <dbReference type="ChEBI" id="CHEBI:15379"/>
        <dbReference type="ChEBI" id="CHEBI:16240"/>
        <dbReference type="EC" id="1.11.1.6"/>
    </reaction>
</comment>
<evidence type="ECO:0000256" key="6">
    <source>
        <dbReference type="ARBA" id="ARBA00023004"/>
    </source>
</evidence>
<sequence>MTPKPKSYDADRKAKSTEATYTASNGAPVPHPYASQRAGNQGLLLQDFHLIDLLAHFDRERIPERVVHAKGSGAHGVWECTEGLEDLCLADLFKKGSTCPITIRFSTFKTAEGNWDFVGNNTPVFFLRDPAKFPHFIHTQKRHPATHLGGGDDATMFWDYLSNNPEAAHQVMILMSDRGIPDGFRHMHGYYGHTLKFVNKKGEWQYVQLHLISDQGIKTLTNEEAGKLSPDHGQKDLYEAIERGEFPSWTMKVQTMTQAQAVEAWEKKGINVHDLTHIWPHADYPLRTVGRIKLNENAANYFAEVEQAAFSPSHMVPGIEPSADPVLQSRLFSYPDTHRHRLGTNYQQLPVNQSVTGYAPSNFQRDGAMSFYNQGGRPGYLSTQDAVTFQPAKVNVDAVHGGFVAQAVSFLSAIRPEDFNAPRNLWHKVFSQGERDRWIATVSGHMSTVKDKEIIRRQIGIWREVSEDIASRLEQATGIKGYPGIKGVQFNGSGNAMDASNLISANGSKVGGVAQNGAPSKAKL</sequence>
<dbReference type="PROSITE" id="PS00437">
    <property type="entry name" value="CATALASE_1"/>
    <property type="match status" value="1"/>
</dbReference>
<evidence type="ECO:0000256" key="12">
    <source>
        <dbReference type="SAM" id="MobiDB-lite"/>
    </source>
</evidence>
<dbReference type="CDD" id="cd08157">
    <property type="entry name" value="catalase_fungal"/>
    <property type="match status" value="1"/>
</dbReference>
<keyword evidence="6 9" id="KW-0408">Iron</keyword>
<evidence type="ECO:0000259" key="13">
    <source>
        <dbReference type="SMART" id="SM01060"/>
    </source>
</evidence>
<evidence type="ECO:0000256" key="8">
    <source>
        <dbReference type="PIRSR" id="PIRSR038928-1"/>
    </source>
</evidence>
<evidence type="ECO:0000256" key="7">
    <source>
        <dbReference type="ARBA" id="ARBA00023324"/>
    </source>
</evidence>
<keyword evidence="7 10" id="KW-0376">Hydrogen peroxide</keyword>
<dbReference type="SUPFAM" id="SSF56634">
    <property type="entry name" value="Heme-dependent catalase-like"/>
    <property type="match status" value="1"/>
</dbReference>
<evidence type="ECO:0000313" key="15">
    <source>
        <dbReference type="Proteomes" id="UP000279236"/>
    </source>
</evidence>
<protein>
    <recommendedName>
        <fullName evidence="10">Catalase</fullName>
        <ecNumber evidence="10">1.11.1.6</ecNumber>
    </recommendedName>
</protein>
<dbReference type="OrthoDB" id="6880011at2759"/>
<dbReference type="EC" id="1.11.1.6" evidence="10"/>
<evidence type="ECO:0000256" key="9">
    <source>
        <dbReference type="PIRSR" id="PIRSR038928-2"/>
    </source>
</evidence>
<evidence type="ECO:0000256" key="10">
    <source>
        <dbReference type="RuleBase" id="RU000498"/>
    </source>
</evidence>
<evidence type="ECO:0000256" key="11">
    <source>
        <dbReference type="RuleBase" id="RU004142"/>
    </source>
</evidence>
<dbReference type="GO" id="GO:0020037">
    <property type="term" value="F:heme binding"/>
    <property type="evidence" value="ECO:0007669"/>
    <property type="project" value="InterPro"/>
</dbReference>
<comment type="function">
    <text evidence="11">Catalyzes the degradation of hydrogen peroxide (H(2)O(2)) generated by peroxisomal oxidases to water and oxygen, thereby protecting cells from the toxic effects of hydrogen peroxide.</text>
</comment>